<dbReference type="RefSeq" id="WP_071662605.1">
    <property type="nucleotide sequence ID" value="NZ_LUKY01000033.1"/>
</dbReference>
<feature type="transmembrane region" description="Helical" evidence="8">
    <location>
        <begin position="947"/>
        <end position="968"/>
    </location>
</feature>
<dbReference type="EMBL" id="LUKY01000033">
    <property type="protein sequence ID" value="OIZ94111.1"/>
    <property type="molecule type" value="Genomic_DNA"/>
</dbReference>
<keyword evidence="7 8" id="KW-0472">Membrane</keyword>
<gene>
    <name evidence="9" type="ORF">A1D18_04405</name>
</gene>
<dbReference type="PANTHER" id="PTHR32063">
    <property type="match status" value="1"/>
</dbReference>
<organism evidence="9 10">
    <name type="scientific">Candidatus Rickettsiella isopodorum</name>
    <dbReference type="NCBI Taxonomy" id="1225476"/>
    <lineage>
        <taxon>Bacteria</taxon>
        <taxon>Pseudomonadati</taxon>
        <taxon>Pseudomonadota</taxon>
        <taxon>Gammaproteobacteria</taxon>
        <taxon>Legionellales</taxon>
        <taxon>Coxiellaceae</taxon>
        <taxon>Rickettsiella</taxon>
    </lineage>
</organism>
<comment type="subcellular location">
    <subcellularLocation>
        <location evidence="1">Cell inner membrane</location>
        <topology evidence="1">Multi-pass membrane protein</topology>
    </subcellularLocation>
</comment>
<keyword evidence="3" id="KW-1003">Cell membrane</keyword>
<feature type="transmembrane region" description="Helical" evidence="8">
    <location>
        <begin position="338"/>
        <end position="356"/>
    </location>
</feature>
<dbReference type="GO" id="GO:0042910">
    <property type="term" value="F:xenobiotic transmembrane transporter activity"/>
    <property type="evidence" value="ECO:0007669"/>
    <property type="project" value="TreeGrafter"/>
</dbReference>
<name>A0A1J8P9R1_9COXI</name>
<keyword evidence="5 8" id="KW-0812">Transmembrane</keyword>
<dbReference type="PANTHER" id="PTHR32063:SF23">
    <property type="entry name" value="HAE1 FAMILY EFFLLUX PUMP PERMEASE COMPONENT"/>
    <property type="match status" value="1"/>
</dbReference>
<feature type="transmembrane region" description="Helical" evidence="8">
    <location>
        <begin position="431"/>
        <end position="451"/>
    </location>
</feature>
<dbReference type="PRINTS" id="PR00702">
    <property type="entry name" value="ACRIFLAVINRP"/>
</dbReference>
<dbReference type="Proteomes" id="UP000183924">
    <property type="component" value="Unassembled WGS sequence"/>
</dbReference>
<feature type="transmembrane region" description="Helical" evidence="8">
    <location>
        <begin position="902"/>
        <end position="926"/>
    </location>
</feature>
<dbReference type="OrthoDB" id="9758297at2"/>
<evidence type="ECO:0000256" key="5">
    <source>
        <dbReference type="ARBA" id="ARBA00022692"/>
    </source>
</evidence>
<feature type="transmembrane region" description="Helical" evidence="8">
    <location>
        <begin position="463"/>
        <end position="481"/>
    </location>
</feature>
<keyword evidence="6 8" id="KW-1133">Transmembrane helix</keyword>
<dbReference type="STRING" id="1225476.A1D18_04405"/>
<comment type="caution">
    <text evidence="9">The sequence shown here is derived from an EMBL/GenBank/DDBJ whole genome shotgun (WGS) entry which is preliminary data.</text>
</comment>
<feature type="transmembrane region" description="Helical" evidence="8">
    <location>
        <begin position="876"/>
        <end position="896"/>
    </location>
</feature>
<evidence type="ECO:0000313" key="10">
    <source>
        <dbReference type="Proteomes" id="UP000183924"/>
    </source>
</evidence>
<evidence type="ECO:0000256" key="4">
    <source>
        <dbReference type="ARBA" id="ARBA00022519"/>
    </source>
</evidence>
<feature type="transmembrane region" description="Helical" evidence="8">
    <location>
        <begin position="853"/>
        <end position="869"/>
    </location>
</feature>
<proteinExistence type="predicted"/>
<feature type="transmembrane region" description="Helical" evidence="8">
    <location>
        <begin position="363"/>
        <end position="383"/>
    </location>
</feature>
<dbReference type="InterPro" id="IPR027463">
    <property type="entry name" value="AcrB_DN_DC_subdom"/>
</dbReference>
<feature type="transmembrane region" description="Helical" evidence="8">
    <location>
        <begin position="389"/>
        <end position="410"/>
    </location>
</feature>
<evidence type="ECO:0000256" key="7">
    <source>
        <dbReference type="ARBA" id="ARBA00023136"/>
    </source>
</evidence>
<dbReference type="Pfam" id="PF00873">
    <property type="entry name" value="ACR_tran"/>
    <property type="match status" value="1"/>
</dbReference>
<dbReference type="GO" id="GO:0005886">
    <property type="term" value="C:plasma membrane"/>
    <property type="evidence" value="ECO:0007669"/>
    <property type="project" value="UniProtKB-SubCell"/>
</dbReference>
<evidence type="ECO:0000256" key="2">
    <source>
        <dbReference type="ARBA" id="ARBA00022448"/>
    </source>
</evidence>
<feature type="transmembrane region" description="Helical" evidence="8">
    <location>
        <begin position="980"/>
        <end position="1006"/>
    </location>
</feature>
<evidence type="ECO:0000256" key="8">
    <source>
        <dbReference type="SAM" id="Phobius"/>
    </source>
</evidence>
<dbReference type="Gene3D" id="3.30.70.1430">
    <property type="entry name" value="Multidrug efflux transporter AcrB pore domain"/>
    <property type="match status" value="2"/>
</dbReference>
<dbReference type="InterPro" id="IPR001036">
    <property type="entry name" value="Acrflvin-R"/>
</dbReference>
<dbReference type="SUPFAM" id="SSF82714">
    <property type="entry name" value="Multidrug efflux transporter AcrB TolC docking domain, DN and DC subdomains"/>
    <property type="match status" value="2"/>
</dbReference>
<feature type="transmembrane region" description="Helical" evidence="8">
    <location>
        <begin position="12"/>
        <end position="34"/>
    </location>
</feature>
<dbReference type="SUPFAM" id="SSF82693">
    <property type="entry name" value="Multidrug efflux transporter AcrB pore domain, PN1, PN2, PC1 and PC2 subdomains"/>
    <property type="match status" value="3"/>
</dbReference>
<feature type="transmembrane region" description="Helical" evidence="8">
    <location>
        <begin position="526"/>
        <end position="543"/>
    </location>
</feature>
<reference evidence="9 10" key="1">
    <citation type="submission" date="2016-03" db="EMBL/GenBank/DDBJ databases">
        <title>Comparative genomics of Rickettsiella.</title>
        <authorList>
            <person name="Chandler C."/>
            <person name="Wang Y."/>
        </authorList>
    </citation>
    <scope>NUCLEOTIDE SEQUENCE [LARGE SCALE GENOMIC DNA]</scope>
    <source>
        <strain evidence="9 10">RCFS May 2013</strain>
    </source>
</reference>
<keyword evidence="10" id="KW-1185">Reference proteome</keyword>
<dbReference type="Gene3D" id="3.30.70.1440">
    <property type="entry name" value="Multidrug efflux transporter AcrB pore domain"/>
    <property type="match status" value="1"/>
</dbReference>
<evidence type="ECO:0000256" key="3">
    <source>
        <dbReference type="ARBA" id="ARBA00022475"/>
    </source>
</evidence>
<dbReference type="Gene3D" id="1.20.1640.10">
    <property type="entry name" value="Multidrug efflux transporter AcrB transmembrane domain"/>
    <property type="match status" value="2"/>
</dbReference>
<dbReference type="FunFam" id="3.30.70.1430:FF:000001">
    <property type="entry name" value="Efflux pump membrane transporter"/>
    <property type="match status" value="1"/>
</dbReference>
<dbReference type="AlphaFoldDB" id="A0A1J8P9R1"/>
<evidence type="ECO:0000313" key="9">
    <source>
        <dbReference type="EMBL" id="OIZ94111.1"/>
    </source>
</evidence>
<keyword evidence="2" id="KW-0813">Transport</keyword>
<sequence length="1031" mass="113048">MQFTELFIRKPILSIVLSLFILLVGFKAFLSLPIRLYPSISPSVINIQTTYPGAPAQLMESFVTTPLENALGGIEGIDIMHSSSKQSISQITLQFKLGYDLTKAMTNVSNAIASVRKQLPKAVLDPVINTKDPDANPTLFISFSSDTLSLPAITDYLTRVIQPQLQTIPGVSQAQIFGDNNYALRIWLDPIKMTAHQITASDIITALQQNNIQSASGSLITPNQIININTNTDIRTVAELNNLVIQKQNNYLVRLSDVGQAVLGVESDESSANVNGNKQSVIMGIVPLSTANPLDVSKVVIALLPTLEKSAPADIKIHLVWNTSKFIAASLHDVKKTIFEACLFVFCILFLFLANFRAGLIPLVTIPLSLMGVCTAMWALGYTLNVLTFLAWVLGIGLVVDDAIVVLENIHRHINLGKTPENAAIIGTKEIGFAIIAMTLTLAAVYAPIGFINDMTGLLFREFAFTLAAAVIISGFIALTLSPMMCAKLLKSEQQASRFSLKIDLFFKITITAYKKYLLLAINHRNIILGMGVVVYLVCFGLFKTLPSELAPQEDQGLIISTATGPTSANLAYMEKYMAKIQAIYQSTPEIATYITLIGMPITNNALSFLILKPWQERSKTSIDIIQTLFKRFSRVTGLQTFAFNPHALPGATGHAPLMFVLKSTASYKTLYQLSKKLQLAITKNNPRILGLQSDLKMDANQIQLNIDRDKANSSDISMSDIANSLNILIGAPQASLVNWNGRSYQVIPQLYPNFMRTDQQLKLINVRGQNNKLIPLANFVHIENSSTALSLNRFQQLRAVTFSANLSPGYTIGAAVNYLKTLTQKILPHNVQIDFSGETRQFIQAGNNMEQTFLFALLFIFLVLAAQFESFRAPLIILIAVPLSLTGALLALYLTHGSLNIYTQIGLITLIGLITKHGILIVEFARQLQKNRTISVKEAAIEAASLRLRPIFMTTATMLLAAVPLALAHGPGSHARNQLGWVILGGMSLGTLFTLFILPVVYTLAYHSKPSPDKINEKEDETTETIIANE</sequence>
<evidence type="ECO:0000256" key="1">
    <source>
        <dbReference type="ARBA" id="ARBA00004429"/>
    </source>
</evidence>
<dbReference type="Gene3D" id="3.30.2090.10">
    <property type="entry name" value="Multidrug efflux transporter AcrB TolC docking domain, DN and DC subdomains"/>
    <property type="match status" value="2"/>
</dbReference>
<keyword evidence="4" id="KW-0997">Cell inner membrane</keyword>
<dbReference type="Gene3D" id="3.30.70.1320">
    <property type="entry name" value="Multidrug efflux transporter AcrB pore domain like"/>
    <property type="match status" value="1"/>
</dbReference>
<dbReference type="SUPFAM" id="SSF82866">
    <property type="entry name" value="Multidrug efflux transporter AcrB transmembrane domain"/>
    <property type="match status" value="2"/>
</dbReference>
<evidence type="ECO:0000256" key="6">
    <source>
        <dbReference type="ARBA" id="ARBA00022989"/>
    </source>
</evidence>
<protein>
    <submittedName>
        <fullName evidence="9">Uncharacterized protein</fullName>
    </submittedName>
</protein>
<dbReference type="FunFam" id="1.20.1640.10:FF:000001">
    <property type="entry name" value="Efflux pump membrane transporter"/>
    <property type="match status" value="1"/>
</dbReference>
<accession>A0A1J8P9R1</accession>